<dbReference type="HOGENOM" id="CLU_061193_3_0_1"/>
<feature type="compositionally biased region" description="Basic and acidic residues" evidence="1">
    <location>
        <begin position="217"/>
        <end position="241"/>
    </location>
</feature>
<feature type="region of interest" description="Disordered" evidence="1">
    <location>
        <begin position="56"/>
        <end position="271"/>
    </location>
</feature>
<feature type="compositionally biased region" description="Basic and acidic residues" evidence="1">
    <location>
        <begin position="252"/>
        <end position="271"/>
    </location>
</feature>
<dbReference type="EMBL" id="KN846957">
    <property type="protein sequence ID" value="KIW70840.1"/>
    <property type="molecule type" value="Genomic_DNA"/>
</dbReference>
<dbReference type="PANTHER" id="PTHR14580">
    <property type="entry name" value="MULTIPLE MYELOMA TUMOR-ASSOCIATED PROTEIN 2 FAMILY MEMBER"/>
    <property type="match status" value="1"/>
</dbReference>
<dbReference type="InterPro" id="IPR019315">
    <property type="entry name" value="MMTA2_N"/>
</dbReference>
<protein>
    <recommendedName>
        <fullName evidence="2">Multiple myeloma tumor-associated protein 2-like N-terminal domain-containing protein</fullName>
    </recommendedName>
</protein>
<evidence type="ECO:0000256" key="1">
    <source>
        <dbReference type="SAM" id="MobiDB-lite"/>
    </source>
</evidence>
<organism evidence="3 4">
    <name type="scientific">Phialophora macrospora</name>
    <dbReference type="NCBI Taxonomy" id="1851006"/>
    <lineage>
        <taxon>Eukaryota</taxon>
        <taxon>Fungi</taxon>
        <taxon>Dikarya</taxon>
        <taxon>Ascomycota</taxon>
        <taxon>Pezizomycotina</taxon>
        <taxon>Eurotiomycetes</taxon>
        <taxon>Chaetothyriomycetidae</taxon>
        <taxon>Chaetothyriales</taxon>
        <taxon>Herpotrichiellaceae</taxon>
        <taxon>Phialophora</taxon>
    </lineage>
</organism>
<feature type="compositionally biased region" description="Basic residues" evidence="1">
    <location>
        <begin position="201"/>
        <end position="210"/>
    </location>
</feature>
<dbReference type="Pfam" id="PF10159">
    <property type="entry name" value="MMtag"/>
    <property type="match status" value="1"/>
</dbReference>
<proteinExistence type="predicted"/>
<dbReference type="InterPro" id="IPR039207">
    <property type="entry name" value="MMTAG2-like"/>
</dbReference>
<feature type="compositionally biased region" description="Basic and acidic residues" evidence="1">
    <location>
        <begin position="67"/>
        <end position="84"/>
    </location>
</feature>
<evidence type="ECO:0000313" key="3">
    <source>
        <dbReference type="EMBL" id="KIW70840.1"/>
    </source>
</evidence>
<accession>A0A0D2FWI1</accession>
<feature type="compositionally biased region" description="Basic residues" evidence="1">
    <location>
        <begin position="173"/>
        <end position="192"/>
    </location>
</feature>
<keyword evidence="4" id="KW-1185">Reference proteome</keyword>
<dbReference type="PANTHER" id="PTHR14580:SF0">
    <property type="entry name" value="MULTIPLE MYELOMA TUMOR-ASSOCIATED PROTEIN 2"/>
    <property type="match status" value="1"/>
</dbReference>
<evidence type="ECO:0000313" key="4">
    <source>
        <dbReference type="Proteomes" id="UP000054266"/>
    </source>
</evidence>
<reference evidence="3 4" key="1">
    <citation type="submission" date="2015-01" db="EMBL/GenBank/DDBJ databases">
        <title>The Genome Sequence of Capronia semiimmersa CBS27337.</title>
        <authorList>
            <consortium name="The Broad Institute Genomics Platform"/>
            <person name="Cuomo C."/>
            <person name="de Hoog S."/>
            <person name="Gorbushina A."/>
            <person name="Stielow B."/>
            <person name="Teixiera M."/>
            <person name="Abouelleil A."/>
            <person name="Chapman S.B."/>
            <person name="Priest M."/>
            <person name="Young S.K."/>
            <person name="Wortman J."/>
            <person name="Nusbaum C."/>
            <person name="Birren B."/>
        </authorList>
    </citation>
    <scope>NUCLEOTIDE SEQUENCE [LARGE SCALE GENOMIC DNA]</scope>
    <source>
        <strain evidence="3 4">CBS 27337</strain>
    </source>
</reference>
<evidence type="ECO:0000259" key="2">
    <source>
        <dbReference type="Pfam" id="PF10159"/>
    </source>
</evidence>
<sequence>MDLLATVRKEGSRGGRGDFKWSDVETSSHRENYLGHSLMAPVGRWQKGRDLNWYVKPGSDSNVDEDPAAKAARERKEEIRRVKEAEEEALARALGLPVTPRHNPNTEELGTRREVGNVLKKAAADEDTAASRGVGYGRVAGVSAPDEGQSTTERLEGTTTNHDKELQHALREYKRRHGDRKYRSRSRSRHRHREDNERRHRGDRHRRGDRHHTATSPRRERSARERSRSLSPDRERDNTRGERRRNHSPSYRRYEDNWHDREGGHERSRRR</sequence>
<feature type="compositionally biased region" description="Basic and acidic residues" evidence="1">
    <location>
        <begin position="153"/>
        <end position="172"/>
    </location>
</feature>
<gene>
    <name evidence="3" type="ORF">PV04_03077</name>
</gene>
<dbReference type="AlphaFoldDB" id="A0A0D2FWI1"/>
<name>A0A0D2FWI1_9EURO</name>
<feature type="domain" description="Multiple myeloma tumor-associated protein 2-like N-terminal" evidence="2">
    <location>
        <begin position="11"/>
        <end position="95"/>
    </location>
</feature>
<dbReference type="Proteomes" id="UP000054266">
    <property type="component" value="Unassembled WGS sequence"/>
</dbReference>